<dbReference type="PANTHER" id="PTHR30329">
    <property type="entry name" value="STATOR ELEMENT OF FLAGELLAR MOTOR COMPLEX"/>
    <property type="match status" value="1"/>
</dbReference>
<dbReference type="GO" id="GO:0051301">
    <property type="term" value="P:cell division"/>
    <property type="evidence" value="ECO:0007669"/>
    <property type="project" value="UniProtKB-UniRule"/>
</dbReference>
<comment type="similarity">
    <text evidence="8">Belongs to the Pal lipoprotein family.</text>
</comment>
<dbReference type="InterPro" id="IPR039001">
    <property type="entry name" value="Pal"/>
</dbReference>
<dbReference type="PROSITE" id="PS51257">
    <property type="entry name" value="PROKAR_LIPOPROTEIN"/>
    <property type="match status" value="1"/>
</dbReference>
<dbReference type="InterPro" id="IPR006664">
    <property type="entry name" value="OMP_bac"/>
</dbReference>
<organism evidence="12 13">
    <name type="scientific">Extensimonas vulgaris</name>
    <dbReference type="NCBI Taxonomy" id="1031594"/>
    <lineage>
        <taxon>Bacteria</taxon>
        <taxon>Pseudomonadati</taxon>
        <taxon>Pseudomonadota</taxon>
        <taxon>Betaproteobacteria</taxon>
        <taxon>Burkholderiales</taxon>
        <taxon>Comamonadaceae</taxon>
        <taxon>Extensimonas</taxon>
    </lineage>
</organism>
<keyword evidence="13" id="KW-1185">Reference proteome</keyword>
<dbReference type="Pfam" id="PF00691">
    <property type="entry name" value="OmpA"/>
    <property type="match status" value="1"/>
</dbReference>
<evidence type="ECO:0000256" key="3">
    <source>
        <dbReference type="ARBA" id="ARBA00023136"/>
    </source>
</evidence>
<dbReference type="SUPFAM" id="SSF103088">
    <property type="entry name" value="OmpA-like"/>
    <property type="match status" value="1"/>
</dbReference>
<evidence type="ECO:0000256" key="9">
    <source>
        <dbReference type="SAM" id="MobiDB-lite"/>
    </source>
</evidence>
<evidence type="ECO:0000256" key="10">
    <source>
        <dbReference type="SAM" id="SignalP"/>
    </source>
</evidence>
<dbReference type="InterPro" id="IPR006690">
    <property type="entry name" value="OMPA-like_CS"/>
</dbReference>
<dbReference type="Proteomes" id="UP000252174">
    <property type="component" value="Unassembled WGS sequence"/>
</dbReference>
<dbReference type="PANTHER" id="PTHR30329:SF21">
    <property type="entry name" value="LIPOPROTEIN YIAD-RELATED"/>
    <property type="match status" value="1"/>
</dbReference>
<comment type="subunit">
    <text evidence="8">The Tol-Pal system is composed of five core proteins: the inner membrane proteins TolA, TolQ and TolR, the periplasmic protein TolB and the outer membrane protein Pal. They form a network linking the inner and outer membranes and the peptidoglycan layer.</text>
</comment>
<keyword evidence="6 8" id="KW-0449">Lipoprotein</keyword>
<sequence length="175" mass="18947">MIQRITLAFVIAILMAGCSSGVKLSEPPVEDKTAVPTTGADTSNTAQSTVAGVDLGQSARDAAGPQGVSRLVYFDFDSYVIKPEFQSLLEAHARFLKANPSRKVVLEGHTDERGGREYNLALGQKRAEAVRRALALLGVSDSQMEAVSFGKEKPAVEGHNEEAWAKNRRVEISYR</sequence>
<dbReference type="HAMAP" id="MF_02204">
    <property type="entry name" value="Pal"/>
    <property type="match status" value="1"/>
</dbReference>
<dbReference type="RefSeq" id="WP_114481991.1">
    <property type="nucleotide sequence ID" value="NZ_QPJU01000001.1"/>
</dbReference>
<gene>
    <name evidence="8" type="primary">pal</name>
    <name evidence="12" type="ORF">DFR45_101382</name>
</gene>
<dbReference type="InterPro" id="IPR050330">
    <property type="entry name" value="Bact_OuterMem_StrucFunc"/>
</dbReference>
<keyword evidence="5 8" id="KW-0998">Cell outer membrane</keyword>
<dbReference type="InterPro" id="IPR006665">
    <property type="entry name" value="OmpA-like"/>
</dbReference>
<dbReference type="NCBIfam" id="TIGR02802">
    <property type="entry name" value="Pal_lipo"/>
    <property type="match status" value="1"/>
</dbReference>
<dbReference type="PROSITE" id="PS51123">
    <property type="entry name" value="OMPA_2"/>
    <property type="match status" value="1"/>
</dbReference>
<evidence type="ECO:0000256" key="4">
    <source>
        <dbReference type="ARBA" id="ARBA00023139"/>
    </source>
</evidence>
<keyword evidence="3 8" id="KW-0472">Membrane</keyword>
<accession>A0A369AR48</accession>
<evidence type="ECO:0000256" key="6">
    <source>
        <dbReference type="ARBA" id="ARBA00023288"/>
    </source>
</evidence>
<feature type="signal peptide" evidence="10">
    <location>
        <begin position="1"/>
        <end position="24"/>
    </location>
</feature>
<comment type="function">
    <text evidence="8">Part of the Tol-Pal system, which plays a role in outer membrane invagination during cell division and is important for maintaining outer membrane integrity.</text>
</comment>
<dbReference type="Gene3D" id="3.30.1330.60">
    <property type="entry name" value="OmpA-like domain"/>
    <property type="match status" value="1"/>
</dbReference>
<reference evidence="12 13" key="1">
    <citation type="submission" date="2018-07" db="EMBL/GenBank/DDBJ databases">
        <title>Genomic Encyclopedia of Type Strains, Phase IV (KMG-IV): sequencing the most valuable type-strain genomes for metagenomic binning, comparative biology and taxonomic classification.</title>
        <authorList>
            <person name="Goeker M."/>
        </authorList>
    </citation>
    <scope>NUCLEOTIDE SEQUENCE [LARGE SCALE GENOMIC DNA]</scope>
    <source>
        <strain evidence="12 13">DSM 100911</strain>
    </source>
</reference>
<feature type="compositionally biased region" description="Polar residues" evidence="9">
    <location>
        <begin position="35"/>
        <end position="46"/>
    </location>
</feature>
<evidence type="ECO:0000256" key="5">
    <source>
        <dbReference type="ARBA" id="ARBA00023237"/>
    </source>
</evidence>
<dbReference type="PRINTS" id="PR01021">
    <property type="entry name" value="OMPADOMAIN"/>
</dbReference>
<keyword evidence="4 8" id="KW-0564">Palmitate</keyword>
<dbReference type="InterPro" id="IPR014169">
    <property type="entry name" value="Pal_lipo_C"/>
</dbReference>
<evidence type="ECO:0000256" key="1">
    <source>
        <dbReference type="ARBA" id="ARBA00022618"/>
    </source>
</evidence>
<dbReference type="EMBL" id="QPJU01000001">
    <property type="protein sequence ID" value="RCX11849.1"/>
    <property type="molecule type" value="Genomic_DNA"/>
</dbReference>
<dbReference type="CDD" id="cd07185">
    <property type="entry name" value="OmpA_C-like"/>
    <property type="match status" value="1"/>
</dbReference>
<evidence type="ECO:0000256" key="2">
    <source>
        <dbReference type="ARBA" id="ARBA00022729"/>
    </source>
</evidence>
<keyword evidence="2 8" id="KW-0732">Signal</keyword>
<dbReference type="AlphaFoldDB" id="A0A369AR48"/>
<keyword evidence="7 8" id="KW-0131">Cell cycle</keyword>
<dbReference type="InterPro" id="IPR036737">
    <property type="entry name" value="OmpA-like_sf"/>
</dbReference>
<dbReference type="OrthoDB" id="9809164at2"/>
<evidence type="ECO:0000313" key="13">
    <source>
        <dbReference type="Proteomes" id="UP000252174"/>
    </source>
</evidence>
<evidence type="ECO:0000256" key="8">
    <source>
        <dbReference type="HAMAP-Rule" id="MF_02204"/>
    </source>
</evidence>
<comment type="caution">
    <text evidence="12">The sequence shown here is derived from an EMBL/GenBank/DDBJ whole genome shotgun (WGS) entry which is preliminary data.</text>
</comment>
<feature type="chain" id="PRO_5016851709" description="Peptidoglycan-associated lipoprotein" evidence="10">
    <location>
        <begin position="25"/>
        <end position="175"/>
    </location>
</feature>
<comment type="subcellular location">
    <subcellularLocation>
        <location evidence="8">Cell outer membrane</location>
        <topology evidence="8">Lipid-anchor</topology>
    </subcellularLocation>
</comment>
<feature type="domain" description="OmpA-like" evidence="11">
    <location>
        <begin position="61"/>
        <end position="175"/>
    </location>
</feature>
<dbReference type="GO" id="GO:0009279">
    <property type="term" value="C:cell outer membrane"/>
    <property type="evidence" value="ECO:0007669"/>
    <property type="project" value="UniProtKB-SubCell"/>
</dbReference>
<keyword evidence="1 8" id="KW-0132">Cell division</keyword>
<feature type="region of interest" description="Disordered" evidence="9">
    <location>
        <begin position="24"/>
        <end position="46"/>
    </location>
</feature>
<protein>
    <recommendedName>
        <fullName evidence="8">Peptidoglycan-associated lipoprotein</fullName>
        <shortName evidence="8">PAL</shortName>
    </recommendedName>
</protein>
<evidence type="ECO:0000256" key="7">
    <source>
        <dbReference type="ARBA" id="ARBA00023306"/>
    </source>
</evidence>
<proteinExistence type="inferred from homology"/>
<dbReference type="PROSITE" id="PS01068">
    <property type="entry name" value="OMPA_1"/>
    <property type="match status" value="1"/>
</dbReference>
<name>A0A369AR48_9BURK</name>
<evidence type="ECO:0000259" key="11">
    <source>
        <dbReference type="PROSITE" id="PS51123"/>
    </source>
</evidence>
<evidence type="ECO:0000313" key="12">
    <source>
        <dbReference type="EMBL" id="RCX11849.1"/>
    </source>
</evidence>